<name>A0ABV8K9C5_9BACL</name>
<dbReference type="EMBL" id="JBHSAM010000034">
    <property type="protein sequence ID" value="MFC4102604.1"/>
    <property type="molecule type" value="Genomic_DNA"/>
</dbReference>
<organism evidence="1 2">
    <name type="scientific">Paenibacillus xanthanilyticus</name>
    <dbReference type="NCBI Taxonomy" id="1783531"/>
    <lineage>
        <taxon>Bacteria</taxon>
        <taxon>Bacillati</taxon>
        <taxon>Bacillota</taxon>
        <taxon>Bacilli</taxon>
        <taxon>Bacillales</taxon>
        <taxon>Paenibacillaceae</taxon>
        <taxon>Paenibacillus</taxon>
    </lineage>
</organism>
<sequence length="108" mass="12086">MASGGLWLEAIQEQFARCAAAPFCRRAIGQFGDLADGIPQLELNEGERHLLGSIGEIYHERVFAAPSNEVEAAAIYEKMINGERIVRVFYENDNLANIDFPYSPQARR</sequence>
<dbReference type="RefSeq" id="WP_377721224.1">
    <property type="nucleotide sequence ID" value="NZ_JBHSAM010000034.1"/>
</dbReference>
<accession>A0ABV8K9C5</accession>
<evidence type="ECO:0000313" key="2">
    <source>
        <dbReference type="Proteomes" id="UP001595715"/>
    </source>
</evidence>
<proteinExistence type="predicted"/>
<dbReference type="Proteomes" id="UP001595715">
    <property type="component" value="Unassembled WGS sequence"/>
</dbReference>
<protein>
    <submittedName>
        <fullName evidence="1">Uncharacterized protein</fullName>
    </submittedName>
</protein>
<comment type="caution">
    <text evidence="1">The sequence shown here is derived from an EMBL/GenBank/DDBJ whole genome shotgun (WGS) entry which is preliminary data.</text>
</comment>
<gene>
    <name evidence="1" type="ORF">ACFOZ8_23565</name>
</gene>
<evidence type="ECO:0000313" key="1">
    <source>
        <dbReference type="EMBL" id="MFC4102604.1"/>
    </source>
</evidence>
<reference evidence="2" key="1">
    <citation type="journal article" date="2019" name="Int. J. Syst. Evol. Microbiol.">
        <title>The Global Catalogue of Microorganisms (GCM) 10K type strain sequencing project: providing services to taxonomists for standard genome sequencing and annotation.</title>
        <authorList>
            <consortium name="The Broad Institute Genomics Platform"/>
            <consortium name="The Broad Institute Genome Sequencing Center for Infectious Disease"/>
            <person name="Wu L."/>
            <person name="Ma J."/>
        </authorList>
    </citation>
    <scope>NUCLEOTIDE SEQUENCE [LARGE SCALE GENOMIC DNA]</scope>
    <source>
        <strain evidence="2">IBRC-M 10987</strain>
    </source>
</reference>
<keyword evidence="2" id="KW-1185">Reference proteome</keyword>